<gene>
    <name evidence="1" type="ORF">HUJ06_026570</name>
</gene>
<dbReference type="Proteomes" id="UP000607653">
    <property type="component" value="Unassembled WGS sequence"/>
</dbReference>
<accession>A0A822Y1H7</accession>
<name>A0A822Y1H7_NELNU</name>
<sequence>MTVTVEEMKPRTLGRDPRVVKICSQKELQSWESKDLFKFARKSWGENTSDQNSSMFENQVVVSHLVARRLDLSGGTIAEGARVSASQEVAMVENMKRFLPSSKALEIVACLNTEVSSITSASLTVLEASNKNRRMEVSVLEKRKIGEAK</sequence>
<proteinExistence type="predicted"/>
<evidence type="ECO:0000313" key="2">
    <source>
        <dbReference type="Proteomes" id="UP000607653"/>
    </source>
</evidence>
<dbReference type="EMBL" id="DUZY01000001">
    <property type="protein sequence ID" value="DAD25106.1"/>
    <property type="molecule type" value="Genomic_DNA"/>
</dbReference>
<comment type="caution">
    <text evidence="1">The sequence shown here is derived from an EMBL/GenBank/DDBJ whole genome shotgun (WGS) entry which is preliminary data.</text>
</comment>
<organism evidence="1 2">
    <name type="scientific">Nelumbo nucifera</name>
    <name type="common">Sacred lotus</name>
    <dbReference type="NCBI Taxonomy" id="4432"/>
    <lineage>
        <taxon>Eukaryota</taxon>
        <taxon>Viridiplantae</taxon>
        <taxon>Streptophyta</taxon>
        <taxon>Embryophyta</taxon>
        <taxon>Tracheophyta</taxon>
        <taxon>Spermatophyta</taxon>
        <taxon>Magnoliopsida</taxon>
        <taxon>Proteales</taxon>
        <taxon>Nelumbonaceae</taxon>
        <taxon>Nelumbo</taxon>
    </lineage>
</organism>
<reference evidence="1 2" key="1">
    <citation type="journal article" date="2020" name="Mol. Biol. Evol.">
        <title>Distinct Expression and Methylation Patterns for Genes with Different Fates following a Single Whole-Genome Duplication in Flowering Plants.</title>
        <authorList>
            <person name="Shi T."/>
            <person name="Rahmani R.S."/>
            <person name="Gugger P.F."/>
            <person name="Wang M."/>
            <person name="Li H."/>
            <person name="Zhang Y."/>
            <person name="Li Z."/>
            <person name="Wang Q."/>
            <person name="Van de Peer Y."/>
            <person name="Marchal K."/>
            <person name="Chen J."/>
        </authorList>
    </citation>
    <scope>NUCLEOTIDE SEQUENCE [LARGE SCALE GENOMIC DNA]</scope>
    <source>
        <tissue evidence="1">Leaf</tissue>
    </source>
</reference>
<keyword evidence="2" id="KW-1185">Reference proteome</keyword>
<protein>
    <submittedName>
        <fullName evidence="1">Uncharacterized protein</fullName>
    </submittedName>
</protein>
<evidence type="ECO:0000313" key="1">
    <source>
        <dbReference type="EMBL" id="DAD25106.1"/>
    </source>
</evidence>
<dbReference type="AlphaFoldDB" id="A0A822Y1H7"/>